<dbReference type="AlphaFoldDB" id="A0A8J4EIY1"/>
<name>A0A8J4EIY1_9ACTN</name>
<comment type="caution">
    <text evidence="2">The sequence shown here is derived from an EMBL/GenBank/DDBJ whole genome shotgun (WGS) entry which is preliminary data.</text>
</comment>
<dbReference type="SMART" id="SM00450">
    <property type="entry name" value="RHOD"/>
    <property type="match status" value="1"/>
</dbReference>
<dbReference type="Pfam" id="PF00581">
    <property type="entry name" value="Rhodanese"/>
    <property type="match status" value="1"/>
</dbReference>
<protein>
    <recommendedName>
        <fullName evidence="1">Rhodanese domain-containing protein</fullName>
    </recommendedName>
</protein>
<evidence type="ECO:0000313" key="3">
    <source>
        <dbReference type="Proteomes" id="UP000635606"/>
    </source>
</evidence>
<dbReference type="InterPro" id="IPR001763">
    <property type="entry name" value="Rhodanese-like_dom"/>
</dbReference>
<evidence type="ECO:0000259" key="1">
    <source>
        <dbReference type="PROSITE" id="PS50206"/>
    </source>
</evidence>
<sequence length="131" mass="14532">MSVDRVLAEARHGVRRYTAHETEVARRRGALVVDTRTETQRAEAGELPGAVVIDRTVLEWRLDPKSDARIAEAVDYDLEIVVVCRQGYSSSLAAESLRRIGLRRATDMVGGVEAWRDAGLPLHDGPADVRR</sequence>
<organism evidence="2 3">
    <name type="scientific">Virgisporangium ochraceum</name>
    <dbReference type="NCBI Taxonomy" id="65505"/>
    <lineage>
        <taxon>Bacteria</taxon>
        <taxon>Bacillati</taxon>
        <taxon>Actinomycetota</taxon>
        <taxon>Actinomycetes</taxon>
        <taxon>Micromonosporales</taxon>
        <taxon>Micromonosporaceae</taxon>
        <taxon>Virgisporangium</taxon>
    </lineage>
</organism>
<gene>
    <name evidence="2" type="ORF">Voc01_086390</name>
</gene>
<dbReference type="PROSITE" id="PS50206">
    <property type="entry name" value="RHODANESE_3"/>
    <property type="match status" value="1"/>
</dbReference>
<dbReference type="InterPro" id="IPR036873">
    <property type="entry name" value="Rhodanese-like_dom_sf"/>
</dbReference>
<proteinExistence type="predicted"/>
<reference evidence="2" key="1">
    <citation type="submission" date="2021-01" db="EMBL/GenBank/DDBJ databases">
        <title>Whole genome shotgun sequence of Virgisporangium ochraceum NBRC 16418.</title>
        <authorList>
            <person name="Komaki H."/>
            <person name="Tamura T."/>
        </authorList>
    </citation>
    <scope>NUCLEOTIDE SEQUENCE</scope>
    <source>
        <strain evidence="2">NBRC 16418</strain>
    </source>
</reference>
<dbReference type="CDD" id="cd00158">
    <property type="entry name" value="RHOD"/>
    <property type="match status" value="1"/>
</dbReference>
<dbReference type="Proteomes" id="UP000635606">
    <property type="component" value="Unassembled WGS sequence"/>
</dbReference>
<feature type="domain" description="Rhodanese" evidence="1">
    <location>
        <begin position="26"/>
        <end position="124"/>
    </location>
</feature>
<accession>A0A8J4EIY1</accession>
<dbReference type="PANTHER" id="PTHR44086:SF10">
    <property type="entry name" value="THIOSULFATE SULFURTRANSFERASE_RHODANESE-LIKE DOMAIN-CONTAINING PROTEIN 3"/>
    <property type="match status" value="1"/>
</dbReference>
<dbReference type="PANTHER" id="PTHR44086">
    <property type="entry name" value="THIOSULFATE SULFURTRANSFERASE RDL2, MITOCHONDRIAL-RELATED"/>
    <property type="match status" value="1"/>
</dbReference>
<dbReference type="SUPFAM" id="SSF52821">
    <property type="entry name" value="Rhodanese/Cell cycle control phosphatase"/>
    <property type="match status" value="1"/>
</dbReference>
<dbReference type="Gene3D" id="3.40.250.10">
    <property type="entry name" value="Rhodanese-like domain"/>
    <property type="match status" value="1"/>
</dbReference>
<dbReference type="RefSeq" id="WP_203933546.1">
    <property type="nucleotide sequence ID" value="NZ_BOPH01000124.1"/>
</dbReference>
<dbReference type="GO" id="GO:0004792">
    <property type="term" value="F:thiosulfate-cyanide sulfurtransferase activity"/>
    <property type="evidence" value="ECO:0007669"/>
    <property type="project" value="TreeGrafter"/>
</dbReference>
<keyword evidence="3" id="KW-1185">Reference proteome</keyword>
<evidence type="ECO:0000313" key="2">
    <source>
        <dbReference type="EMBL" id="GIJ73722.1"/>
    </source>
</evidence>
<dbReference type="EMBL" id="BOPH01000124">
    <property type="protein sequence ID" value="GIJ73722.1"/>
    <property type="molecule type" value="Genomic_DNA"/>
</dbReference>